<dbReference type="AlphaFoldDB" id="A0AAE7DVR0"/>
<dbReference type="CDD" id="cd16377">
    <property type="entry name" value="23S_rRNA_IVP_like"/>
    <property type="match status" value="1"/>
</dbReference>
<dbReference type="Pfam" id="PF05635">
    <property type="entry name" value="23S_rRNA_IVP"/>
    <property type="match status" value="1"/>
</dbReference>
<dbReference type="EMBL" id="CP053541">
    <property type="protein sequence ID" value="QJY35498.1"/>
    <property type="molecule type" value="Genomic_DNA"/>
</dbReference>
<protein>
    <submittedName>
        <fullName evidence="1">Four helix bundle protein</fullName>
    </submittedName>
</protein>
<dbReference type="RefSeq" id="WP_171801221.1">
    <property type="nucleotide sequence ID" value="NZ_CP053541.1"/>
</dbReference>
<dbReference type="InterPro" id="IPR036583">
    <property type="entry name" value="23S_rRNA_IVS_sf"/>
</dbReference>
<evidence type="ECO:0000313" key="1">
    <source>
        <dbReference type="EMBL" id="QJY35498.1"/>
    </source>
</evidence>
<dbReference type="PANTHER" id="PTHR38471">
    <property type="entry name" value="FOUR HELIX BUNDLE PROTEIN"/>
    <property type="match status" value="1"/>
</dbReference>
<sequence length="119" mass="13811">MKYQNLHVWQISFELCKQVYPKVNHINDYSFRDQIRRSCISISSNIAEGMERESNKETAYFLSIAKGSTGELNTQLLLAAEFGYISLTDRDMLCEQCNRIAKILASLIRKFRTQQPLRA</sequence>
<dbReference type="PANTHER" id="PTHR38471:SF2">
    <property type="entry name" value="FOUR HELIX BUNDLE PROTEIN"/>
    <property type="match status" value="1"/>
</dbReference>
<gene>
    <name evidence="1" type="ORF">HOO69_02295</name>
</gene>
<dbReference type="NCBIfam" id="TIGR02436">
    <property type="entry name" value="four helix bundle protein"/>
    <property type="match status" value="1"/>
</dbReference>
<dbReference type="SUPFAM" id="SSF158446">
    <property type="entry name" value="IVS-encoded protein-like"/>
    <property type="match status" value="1"/>
</dbReference>
<organism evidence="1 2">
    <name type="scientific">Vibrio europaeus</name>
    <dbReference type="NCBI Taxonomy" id="300876"/>
    <lineage>
        <taxon>Bacteria</taxon>
        <taxon>Pseudomonadati</taxon>
        <taxon>Pseudomonadota</taxon>
        <taxon>Gammaproteobacteria</taxon>
        <taxon>Vibrionales</taxon>
        <taxon>Vibrionaceae</taxon>
        <taxon>Vibrio</taxon>
        <taxon>Vibrio oreintalis group</taxon>
    </lineage>
</organism>
<name>A0AAE7DVR0_9VIBR</name>
<evidence type="ECO:0000313" key="2">
    <source>
        <dbReference type="Proteomes" id="UP000501443"/>
    </source>
</evidence>
<proteinExistence type="predicted"/>
<accession>A0AAE7DVR0</accession>
<dbReference type="Gene3D" id="1.20.1440.60">
    <property type="entry name" value="23S rRNA-intervening sequence"/>
    <property type="match status" value="1"/>
</dbReference>
<dbReference type="InterPro" id="IPR012657">
    <property type="entry name" value="23S_rRNA-intervening_sequence"/>
</dbReference>
<reference evidence="1 2" key="1">
    <citation type="submission" date="2020-05" db="EMBL/GenBank/DDBJ databases">
        <title>First description outside Europe of the emergent pathogen for shellfish aquaculture Vibrio europaeus.</title>
        <authorList>
            <person name="Dubert J."/>
            <person name="Rojas R."/>
        </authorList>
    </citation>
    <scope>NUCLEOTIDE SEQUENCE [LARGE SCALE GENOMIC DNA]</scope>
    <source>
        <strain evidence="1 2">NPI-1</strain>
    </source>
</reference>
<dbReference type="Proteomes" id="UP000501443">
    <property type="component" value="Chromosome 1"/>
</dbReference>
<dbReference type="NCBIfam" id="NF008912">
    <property type="entry name" value="PRK12275.1-6"/>
    <property type="match status" value="1"/>
</dbReference>